<evidence type="ECO:0000313" key="1">
    <source>
        <dbReference type="EMBL" id="POO02419.1"/>
    </source>
</evidence>
<keyword evidence="2" id="KW-1185">Reference proteome</keyword>
<dbReference type="EMBL" id="JXTC01000004">
    <property type="protein sequence ID" value="POO02419.1"/>
    <property type="molecule type" value="Genomic_DNA"/>
</dbReference>
<dbReference type="OrthoDB" id="70224at2759"/>
<evidence type="ECO:0000313" key="2">
    <source>
        <dbReference type="Proteomes" id="UP000237000"/>
    </source>
</evidence>
<dbReference type="Proteomes" id="UP000237000">
    <property type="component" value="Unassembled WGS sequence"/>
</dbReference>
<sequence>MVLDPKKTLIEILKAQWEVDPWRNGSASDSRSEGCVFDSRRVQSPYGLCFCFKFLILLLGPIYGPDVVDVQGPFDKAEHKIQSASGPLNMELTQVPKMLSVRLGKTGLQKAFFHFIQASDRFKDSFTEGSFSALEKYKMNTVIANELSTRKEEVVVVTSSEKISVRRNKDLGLDD</sequence>
<comment type="caution">
    <text evidence="1">The sequence shown here is derived from an EMBL/GenBank/DDBJ whole genome shotgun (WGS) entry which is preliminary data.</text>
</comment>
<name>A0A2P5FXB1_TREOI</name>
<dbReference type="InParanoid" id="A0A2P5FXB1"/>
<accession>A0A2P5FXB1</accession>
<gene>
    <name evidence="1" type="ORF">TorRG33x02_014030</name>
</gene>
<dbReference type="SUPFAM" id="SSF102645">
    <property type="entry name" value="CoaB-like"/>
    <property type="match status" value="1"/>
</dbReference>
<proteinExistence type="predicted"/>
<dbReference type="InterPro" id="IPR035929">
    <property type="entry name" value="CoaB-like_sf"/>
</dbReference>
<organism evidence="1 2">
    <name type="scientific">Trema orientale</name>
    <name type="common">Charcoal tree</name>
    <name type="synonym">Celtis orientalis</name>
    <dbReference type="NCBI Taxonomy" id="63057"/>
    <lineage>
        <taxon>Eukaryota</taxon>
        <taxon>Viridiplantae</taxon>
        <taxon>Streptophyta</taxon>
        <taxon>Embryophyta</taxon>
        <taxon>Tracheophyta</taxon>
        <taxon>Spermatophyta</taxon>
        <taxon>Magnoliopsida</taxon>
        <taxon>eudicotyledons</taxon>
        <taxon>Gunneridae</taxon>
        <taxon>Pentapetalae</taxon>
        <taxon>rosids</taxon>
        <taxon>fabids</taxon>
        <taxon>Rosales</taxon>
        <taxon>Cannabaceae</taxon>
        <taxon>Trema</taxon>
    </lineage>
</organism>
<dbReference type="Gene3D" id="3.40.50.10300">
    <property type="entry name" value="CoaB-like"/>
    <property type="match status" value="1"/>
</dbReference>
<reference evidence="2" key="1">
    <citation type="submission" date="2016-06" db="EMBL/GenBank/DDBJ databases">
        <title>Parallel loss of symbiosis genes in relatives of nitrogen-fixing non-legume Parasponia.</title>
        <authorList>
            <person name="Van Velzen R."/>
            <person name="Holmer R."/>
            <person name="Bu F."/>
            <person name="Rutten L."/>
            <person name="Van Zeijl A."/>
            <person name="Liu W."/>
            <person name="Santuari L."/>
            <person name="Cao Q."/>
            <person name="Sharma T."/>
            <person name="Shen D."/>
            <person name="Roswanjaya Y."/>
            <person name="Wardhani T."/>
            <person name="Kalhor M.S."/>
            <person name="Jansen J."/>
            <person name="Van den Hoogen J."/>
            <person name="Gungor B."/>
            <person name="Hartog M."/>
            <person name="Hontelez J."/>
            <person name="Verver J."/>
            <person name="Yang W.-C."/>
            <person name="Schijlen E."/>
            <person name="Repin R."/>
            <person name="Schilthuizen M."/>
            <person name="Schranz E."/>
            <person name="Heidstra R."/>
            <person name="Miyata K."/>
            <person name="Fedorova E."/>
            <person name="Kohlen W."/>
            <person name="Bisseling T."/>
            <person name="Smit S."/>
            <person name="Geurts R."/>
        </authorList>
    </citation>
    <scope>NUCLEOTIDE SEQUENCE [LARGE SCALE GENOMIC DNA]</scope>
    <source>
        <strain evidence="2">cv. RG33-2</strain>
    </source>
</reference>
<dbReference type="STRING" id="63057.A0A2P5FXB1"/>
<protein>
    <submittedName>
        <fullName evidence="1">DNA/pantothenate metabolism flavoprotein, C-terminal</fullName>
    </submittedName>
</protein>
<dbReference type="AlphaFoldDB" id="A0A2P5FXB1"/>